<comment type="cofactor">
    <cofactor evidence="1">
        <name>Mg(2+)</name>
        <dbReference type="ChEBI" id="CHEBI:18420"/>
    </cofactor>
</comment>
<dbReference type="PANTHER" id="PTHR21404:SF3">
    <property type="entry name" value="SMALL RNA 2'-O-METHYLTRANSFERASE"/>
    <property type="match status" value="1"/>
</dbReference>
<comment type="catalytic activity">
    <reaction evidence="12">
        <text>small RNA 3'-end nucleotide + S-adenosyl-L-methionine = small RNA 3'-end 2'-O-methylnucleotide + S-adenosyl-L-homocysteine + H(+)</text>
        <dbReference type="Rhea" id="RHEA:37887"/>
        <dbReference type="Rhea" id="RHEA-COMP:10415"/>
        <dbReference type="Rhea" id="RHEA-COMP:10416"/>
        <dbReference type="ChEBI" id="CHEBI:15378"/>
        <dbReference type="ChEBI" id="CHEBI:57856"/>
        <dbReference type="ChEBI" id="CHEBI:59789"/>
        <dbReference type="ChEBI" id="CHEBI:74896"/>
        <dbReference type="ChEBI" id="CHEBI:74898"/>
        <dbReference type="EC" id="2.1.1.386"/>
    </reaction>
</comment>
<evidence type="ECO:0000256" key="5">
    <source>
        <dbReference type="ARBA" id="ARBA00022679"/>
    </source>
</evidence>
<accession>A0A495K2T0</accession>
<comment type="similarity">
    <text evidence="2">Belongs to the methyltransferase superfamily. HEN1 family.</text>
</comment>
<gene>
    <name evidence="14" type="ORF">DFJ75_2388</name>
</gene>
<evidence type="ECO:0000256" key="4">
    <source>
        <dbReference type="ARBA" id="ARBA00022603"/>
    </source>
</evidence>
<organism evidence="14 15">
    <name type="scientific">Williamsia marianensis</name>
    <dbReference type="NCBI Taxonomy" id="85044"/>
    <lineage>
        <taxon>Bacteria</taxon>
        <taxon>Bacillati</taxon>
        <taxon>Actinomycetota</taxon>
        <taxon>Actinomycetes</taxon>
        <taxon>Mycobacteriales</taxon>
        <taxon>Nocardiaceae</taxon>
        <taxon>Williamsia</taxon>
    </lineage>
</organism>
<dbReference type="InterPro" id="IPR024740">
    <property type="entry name" value="Hen1_N"/>
</dbReference>
<dbReference type="NCBIfam" id="TIGR04074">
    <property type="entry name" value="bacter_Hen1"/>
    <property type="match status" value="1"/>
</dbReference>
<dbReference type="InterPro" id="IPR038546">
    <property type="entry name" value="Hen1_N_sf"/>
</dbReference>
<name>A0A495K2T0_WILMA</name>
<evidence type="ECO:0000256" key="7">
    <source>
        <dbReference type="ARBA" id="ARBA00022723"/>
    </source>
</evidence>
<evidence type="ECO:0000256" key="12">
    <source>
        <dbReference type="ARBA" id="ARBA00048418"/>
    </source>
</evidence>
<evidence type="ECO:0000313" key="14">
    <source>
        <dbReference type="EMBL" id="RKR95566.1"/>
    </source>
</evidence>
<dbReference type="EMBL" id="RBKV01000001">
    <property type="protein sequence ID" value="RKR95566.1"/>
    <property type="molecule type" value="Genomic_DNA"/>
</dbReference>
<dbReference type="GO" id="GO:0031047">
    <property type="term" value="P:regulatory ncRNA-mediated gene silencing"/>
    <property type="evidence" value="ECO:0007669"/>
    <property type="project" value="UniProtKB-KW"/>
</dbReference>
<keyword evidence="8" id="KW-0460">Magnesium</keyword>
<dbReference type="GO" id="GO:0046872">
    <property type="term" value="F:metal ion binding"/>
    <property type="evidence" value="ECO:0007669"/>
    <property type="project" value="UniProtKB-KW"/>
</dbReference>
<evidence type="ECO:0000256" key="6">
    <source>
        <dbReference type="ARBA" id="ARBA00022691"/>
    </source>
</evidence>
<dbReference type="SUPFAM" id="SSF53335">
    <property type="entry name" value="S-adenosyl-L-methionine-dependent methyltransferases"/>
    <property type="match status" value="1"/>
</dbReference>
<evidence type="ECO:0000313" key="15">
    <source>
        <dbReference type="Proteomes" id="UP000274762"/>
    </source>
</evidence>
<evidence type="ECO:0000256" key="2">
    <source>
        <dbReference type="ARBA" id="ARBA00009026"/>
    </source>
</evidence>
<keyword evidence="10" id="KW-0943">RNA-mediated gene silencing</keyword>
<dbReference type="Pfam" id="PF12623">
    <property type="entry name" value="Hen1_L"/>
    <property type="match status" value="1"/>
</dbReference>
<dbReference type="Pfam" id="PF13489">
    <property type="entry name" value="Methyltransf_23"/>
    <property type="match status" value="1"/>
</dbReference>
<protein>
    <recommendedName>
        <fullName evidence="3">Small RNA 2'-O-methyltransferase</fullName>
        <ecNumber evidence="11">2.1.1.386</ecNumber>
    </recommendedName>
</protein>
<dbReference type="GO" id="GO:0090486">
    <property type="term" value="F:small RNA 2'-O-methyltransferase activity"/>
    <property type="evidence" value="ECO:0007669"/>
    <property type="project" value="UniProtKB-EC"/>
</dbReference>
<dbReference type="Gene3D" id="3.30.1610.20">
    <property type="entry name" value="Hen1, N-terminal domain"/>
    <property type="match status" value="1"/>
</dbReference>
<reference evidence="14 15" key="1">
    <citation type="submission" date="2018-10" db="EMBL/GenBank/DDBJ databases">
        <title>Sequencing the genomes of 1000 actinobacteria strains.</title>
        <authorList>
            <person name="Klenk H.-P."/>
        </authorList>
    </citation>
    <scope>NUCLEOTIDE SEQUENCE [LARGE SCALE GENOMIC DNA]</scope>
    <source>
        <strain evidence="14 15">DSM 44343</strain>
    </source>
</reference>
<evidence type="ECO:0000256" key="8">
    <source>
        <dbReference type="ARBA" id="ARBA00022842"/>
    </source>
</evidence>
<keyword evidence="4 14" id="KW-0489">Methyltransferase</keyword>
<keyword evidence="6" id="KW-0949">S-adenosyl-L-methionine</keyword>
<comment type="caution">
    <text evidence="14">The sequence shown here is derived from an EMBL/GenBank/DDBJ whole genome shotgun (WGS) entry which is preliminary data.</text>
</comment>
<feature type="domain" description="Hen1 N-terminal" evidence="13">
    <location>
        <begin position="9"/>
        <end position="246"/>
    </location>
</feature>
<proteinExistence type="inferred from homology"/>
<keyword evidence="5 14" id="KW-0808">Transferase</keyword>
<dbReference type="PANTHER" id="PTHR21404">
    <property type="entry name" value="HEN1"/>
    <property type="match status" value="1"/>
</dbReference>
<dbReference type="GO" id="GO:0003723">
    <property type="term" value="F:RNA binding"/>
    <property type="evidence" value="ECO:0007669"/>
    <property type="project" value="UniProtKB-KW"/>
</dbReference>
<evidence type="ECO:0000256" key="1">
    <source>
        <dbReference type="ARBA" id="ARBA00001946"/>
    </source>
</evidence>
<evidence type="ECO:0000256" key="11">
    <source>
        <dbReference type="ARBA" id="ARBA00035025"/>
    </source>
</evidence>
<dbReference type="GO" id="GO:0001510">
    <property type="term" value="P:RNA methylation"/>
    <property type="evidence" value="ECO:0007669"/>
    <property type="project" value="InterPro"/>
</dbReference>
<dbReference type="InterPro" id="IPR024026">
    <property type="entry name" value="3'-RNA_MeTfrase_Hen1_bac"/>
</dbReference>
<dbReference type="InterPro" id="IPR029063">
    <property type="entry name" value="SAM-dependent_MTases_sf"/>
</dbReference>
<dbReference type="Gene3D" id="3.40.50.150">
    <property type="entry name" value="Vaccinia Virus protein VP39"/>
    <property type="match status" value="1"/>
</dbReference>
<dbReference type="AlphaFoldDB" id="A0A495K2T0"/>
<evidence type="ECO:0000256" key="10">
    <source>
        <dbReference type="ARBA" id="ARBA00023158"/>
    </source>
</evidence>
<evidence type="ECO:0000259" key="13">
    <source>
        <dbReference type="Pfam" id="PF12623"/>
    </source>
</evidence>
<evidence type="ECO:0000256" key="9">
    <source>
        <dbReference type="ARBA" id="ARBA00022884"/>
    </source>
</evidence>
<dbReference type="Proteomes" id="UP000274762">
    <property type="component" value="Unassembled WGS sequence"/>
</dbReference>
<dbReference type="InterPro" id="IPR026610">
    <property type="entry name" value="Hen1"/>
</dbReference>
<keyword evidence="9" id="KW-0694">RNA-binding</keyword>
<evidence type="ECO:0000256" key="3">
    <source>
        <dbReference type="ARBA" id="ARBA00021330"/>
    </source>
</evidence>
<sequence length="461" mass="50835">MVTDTVLRVLLTIETTGSSSDHRIPATDLGFLLHKHPDRVQQFATSSGTATVFYPVADTSRCRAVLHVGGEDPSRSTLGAADRYVNTLPYAGSSRLMVAMAKVMSDALGGRCAHRPDLVDTVWQLQVTVSSVPTTGGADLTHDFFEPLGWAVLSTATVLQPTEWGPSRFVQLQMSGEFTLRDALSHIYVLIPALASDKHYFIGDDEVDKLLRLSSRWLSNHPAREQITRRYLKGLHSLTNDALARLIPDTASHEPLPKRRTSMQELRRTAVVDALRMVGARSVLDAGCGEGSLLRELVTEPGIGRLAGVDVSVAALGRASDSLSRFAAVELWQSSLMYSDNRCRGFDAVVLMEVIEHVEPDRLDTVESSVFETMAPASVIVTTPNRDYNALYGLGGNEFRHPDHRFEFSRAEFEHWCERVADDYRYSVTVSAIGEMDMDVGSSSQLAVFRRIDAEAPEVQR</sequence>
<dbReference type="EC" id="2.1.1.386" evidence="11"/>
<keyword evidence="7" id="KW-0479">Metal-binding</keyword>